<keyword evidence="2" id="KW-1185">Reference proteome</keyword>
<reference evidence="1" key="1">
    <citation type="submission" date="2022-07" db="EMBL/GenBank/DDBJ databases">
        <title>Genome Sequence of Phlebia brevispora.</title>
        <authorList>
            <person name="Buettner E."/>
        </authorList>
    </citation>
    <scope>NUCLEOTIDE SEQUENCE</scope>
    <source>
        <strain evidence="1">MPL23</strain>
    </source>
</reference>
<organism evidence="1 2">
    <name type="scientific">Phlebia brevispora</name>
    <dbReference type="NCBI Taxonomy" id="194682"/>
    <lineage>
        <taxon>Eukaryota</taxon>
        <taxon>Fungi</taxon>
        <taxon>Dikarya</taxon>
        <taxon>Basidiomycota</taxon>
        <taxon>Agaricomycotina</taxon>
        <taxon>Agaricomycetes</taxon>
        <taxon>Polyporales</taxon>
        <taxon>Meruliaceae</taxon>
        <taxon>Phlebia</taxon>
    </lineage>
</organism>
<proteinExistence type="predicted"/>
<name>A0ACC1TC88_9APHY</name>
<sequence length="1117" mass="123626">MVHIPRPSGGLAKYSGSPVRAFLRGLTSSSTAWSPSAVGEQSVLSSSVGGKATRIKKRFDELPKVWIRPDGTPATPLGAWSGGLERTSEPIQDSISDHTYTAAEAKRLSAVIAGSINEVLTTRRPGRPRNKPSKQNPTENIPVEETASGEISSSPNEELPTRPKRDRKKRGTVEASVGTIVVTVAEQSQVTPPEIALVTAKRRRKRGPKVGTDFQEHSIVTEHHSPKTPLATEILANLNKFPHCLLLTRVGQFYESYFDQAAEISQLLNIKLTEKTWSGQRVLMCGFPIMHLDKYLKILVQGHNRFVALCEEFLRFRSLGPKGGFDRRVTRIVTPGTLIDEQFLNHFENNYLLAVSRDTRQSLDSHTRPIGLAWIDVSTGEFFAKHVDFAGLRDEVVRIGPREVVLDVSLADAPADPLRQAVAEEGFFTSFITPHGQRQAPDIPLSVSAQSGSDDLSSQIEPPESPLHLPLSEVEISAVRLLTAYLHANLLEHMPRLPSPSREASAGRMQIDAHTIKSLEIKESMREGGTTGSLLSVVKRTVTSGGTRLLSRWLCSPSTSLKEINARQSLVAFFYSKPDLRADLVEILSSVDDTSRIVQKFLLGRGDVSDLQAICTTIELSSSIKNRVQLERKMESEERGTVEEDKWASIDALISRLDDLQDLIDRIRTAVVRTGSLQEIEPLGNSNDEVVQPADTFSSTGWSIRSDFTPELSSLHARLAECLTRKEGLERALQSKYDAPSLTLRSSPGQGMHVHIARAKRDSARIREDPLFISITEGSTTSTFFYQEWSQLGSEIVETSSAIFDAERAAFESLRSDVSAHENEIRRNSRILDELDITLAFGVLAEELNLTRPTLSENMTYHVFNGRHPTVELGLLNTGRVFTPNTVCFTEDSPLHIITGPNMAGKSTLLRQTALIAILAQTGSFVPAESAEIGIVDRVFTRVGAKDDLFHDRSTFMVEMLETADILKRATPRSLVIMDEVGRGTTVEDGLAIAFATVHHLLSINRCRALFATHFHELADMLGYCDEDKGEQPVYGVSFFCTDVNETEDGYFSYSHRLRPGVNRNSHGIKVAQLAGMPEPAVNIAQTALEWLRARRMATLDETRERLRSLGRSLVRQ</sequence>
<gene>
    <name evidence="1" type="ORF">NM688_g1127</name>
</gene>
<protein>
    <submittedName>
        <fullName evidence="1">Uncharacterized protein</fullName>
    </submittedName>
</protein>
<evidence type="ECO:0000313" key="1">
    <source>
        <dbReference type="EMBL" id="KAJ3558074.1"/>
    </source>
</evidence>
<accession>A0ACC1TC88</accession>
<comment type="caution">
    <text evidence="1">The sequence shown here is derived from an EMBL/GenBank/DDBJ whole genome shotgun (WGS) entry which is preliminary data.</text>
</comment>
<dbReference type="Proteomes" id="UP001148662">
    <property type="component" value="Unassembled WGS sequence"/>
</dbReference>
<evidence type="ECO:0000313" key="2">
    <source>
        <dbReference type="Proteomes" id="UP001148662"/>
    </source>
</evidence>
<dbReference type="EMBL" id="JANHOG010000112">
    <property type="protein sequence ID" value="KAJ3558074.1"/>
    <property type="molecule type" value="Genomic_DNA"/>
</dbReference>